<dbReference type="PROSITE" id="PS51914">
    <property type="entry name" value="MRH"/>
    <property type="match status" value="1"/>
</dbReference>
<keyword evidence="13" id="KW-1133">Transmembrane helix</keyword>
<keyword evidence="16" id="KW-1185">Reference proteome</keyword>
<proteinExistence type="inferred from homology"/>
<evidence type="ECO:0000313" key="16">
    <source>
        <dbReference type="Proteomes" id="UP001634394"/>
    </source>
</evidence>
<evidence type="ECO:0000256" key="6">
    <source>
        <dbReference type="ARBA" id="ARBA00023157"/>
    </source>
</evidence>
<feature type="compositionally biased region" description="Basic and acidic residues" evidence="12">
    <location>
        <begin position="422"/>
        <end position="443"/>
    </location>
</feature>
<feature type="compositionally biased region" description="Acidic residues" evidence="12">
    <location>
        <begin position="444"/>
        <end position="460"/>
    </location>
</feature>
<reference evidence="15 16" key="1">
    <citation type="submission" date="2024-11" db="EMBL/GenBank/DDBJ databases">
        <title>Chromosome-level genome assembly of the freshwater bivalve Anodonta woodiana.</title>
        <authorList>
            <person name="Chen X."/>
        </authorList>
    </citation>
    <scope>NUCLEOTIDE SEQUENCE [LARGE SCALE GENOMIC DNA]</scope>
    <source>
        <strain evidence="15">MN2024</strain>
        <tissue evidence="15">Gills</tissue>
    </source>
</reference>
<protein>
    <recommendedName>
        <fullName evidence="10">Protein OS-9</fullName>
    </recommendedName>
</protein>
<evidence type="ECO:0000256" key="11">
    <source>
        <dbReference type="SAM" id="Coils"/>
    </source>
</evidence>
<evidence type="ECO:0000259" key="14">
    <source>
        <dbReference type="PROSITE" id="PS51914"/>
    </source>
</evidence>
<dbReference type="Pfam" id="PF07915">
    <property type="entry name" value="PRKCSH"/>
    <property type="match status" value="1"/>
</dbReference>
<evidence type="ECO:0000256" key="5">
    <source>
        <dbReference type="ARBA" id="ARBA00022824"/>
    </source>
</evidence>
<accession>A0ABD3TIM2</accession>
<dbReference type="PANTHER" id="PTHR15414:SF5">
    <property type="entry name" value="PROTEIN OS-9"/>
    <property type="match status" value="1"/>
</dbReference>
<keyword evidence="5" id="KW-0256">Endoplasmic reticulum</keyword>
<feature type="transmembrane region" description="Helical" evidence="13">
    <location>
        <begin position="12"/>
        <end position="28"/>
    </location>
</feature>
<evidence type="ECO:0000256" key="8">
    <source>
        <dbReference type="ARBA" id="ARBA00053710"/>
    </source>
</evidence>
<dbReference type="AlphaFoldDB" id="A0ABD3TIM2"/>
<evidence type="ECO:0000256" key="9">
    <source>
        <dbReference type="ARBA" id="ARBA00066177"/>
    </source>
</evidence>
<feature type="domain" description="MRH" evidence="14">
    <location>
        <begin position="106"/>
        <end position="225"/>
    </location>
</feature>
<feature type="compositionally biased region" description="Polar residues" evidence="12">
    <location>
        <begin position="403"/>
        <end position="413"/>
    </location>
</feature>
<feature type="coiled-coil region" evidence="11">
    <location>
        <begin position="250"/>
        <end position="317"/>
    </location>
</feature>
<evidence type="ECO:0000256" key="10">
    <source>
        <dbReference type="ARBA" id="ARBA00069647"/>
    </source>
</evidence>
<dbReference type="GO" id="GO:0030246">
    <property type="term" value="F:carbohydrate binding"/>
    <property type="evidence" value="ECO:0007669"/>
    <property type="project" value="UniProtKB-KW"/>
</dbReference>
<feature type="compositionally biased region" description="Basic and acidic residues" evidence="12">
    <location>
        <begin position="334"/>
        <end position="364"/>
    </location>
</feature>
<keyword evidence="6" id="KW-1015">Disulfide bond</keyword>
<dbReference type="EMBL" id="JBJQND010000018">
    <property type="protein sequence ID" value="KAL3836882.1"/>
    <property type="molecule type" value="Genomic_DNA"/>
</dbReference>
<evidence type="ECO:0000256" key="4">
    <source>
        <dbReference type="ARBA" id="ARBA00022734"/>
    </source>
</evidence>
<name>A0ABD3TIM2_SINWO</name>
<comment type="subunit">
    <text evidence="9">Component of the HRD1 complex, which comprises at least SYNV1/HRD1, DERL1/2, FAM8A1, HERPUD1/HERP, OS9, SEL1L and UBE2J1. FAM8A1 is stabilized by interaction with SYNV1, which prevents its proteasomal degradation. OS9 and UBE2J1 recruitment to the complex may be mediated by SEL1L. Through this complex, may interact with ERLEC1 and HSPA5. Interacts (via C-terminus) with CPNE6 (via second C2 domain); this interaction occurs in a calcium-dependent manner in vitro. Interacts with CREB3.</text>
</comment>
<dbReference type="InterPro" id="IPR009011">
    <property type="entry name" value="Man6P_isomerase_rcpt-bd_dom_sf"/>
</dbReference>
<keyword evidence="13" id="KW-0812">Transmembrane</keyword>
<feature type="region of interest" description="Disordered" evidence="12">
    <location>
        <begin position="400"/>
        <end position="464"/>
    </location>
</feature>
<comment type="subcellular location">
    <subcellularLocation>
        <location evidence="1">Endoplasmic reticulum lumen</location>
    </subcellularLocation>
</comment>
<keyword evidence="3" id="KW-0732">Signal</keyword>
<keyword evidence="13" id="KW-0472">Membrane</keyword>
<evidence type="ECO:0000256" key="2">
    <source>
        <dbReference type="ARBA" id="ARBA00009918"/>
    </source>
</evidence>
<dbReference type="SUPFAM" id="SSF50911">
    <property type="entry name" value="Mannose 6-phosphate receptor domain"/>
    <property type="match status" value="1"/>
</dbReference>
<evidence type="ECO:0000256" key="12">
    <source>
        <dbReference type="SAM" id="MobiDB-lite"/>
    </source>
</evidence>
<dbReference type="GO" id="GO:0008104">
    <property type="term" value="P:intracellular protein localization"/>
    <property type="evidence" value="ECO:0007669"/>
    <property type="project" value="UniProtKB-ARBA"/>
</dbReference>
<dbReference type="PANTHER" id="PTHR15414">
    <property type="entry name" value="OS-9-RELATED"/>
    <property type="match status" value="1"/>
</dbReference>
<dbReference type="FunFam" id="2.70.130.10:FF:000002">
    <property type="entry name" value="protein OS-9 isoform X1"/>
    <property type="match status" value="1"/>
</dbReference>
<feature type="region of interest" description="Disordered" evidence="12">
    <location>
        <begin position="548"/>
        <end position="657"/>
    </location>
</feature>
<keyword evidence="7" id="KW-0325">Glycoprotein</keyword>
<evidence type="ECO:0000256" key="1">
    <source>
        <dbReference type="ARBA" id="ARBA00004319"/>
    </source>
</evidence>
<comment type="caution">
    <text evidence="15">The sequence shown here is derived from an EMBL/GenBank/DDBJ whole genome shotgun (WGS) entry which is preliminary data.</text>
</comment>
<feature type="region of interest" description="Disordered" evidence="12">
    <location>
        <begin position="330"/>
        <end position="366"/>
    </location>
</feature>
<dbReference type="Gene3D" id="2.70.130.10">
    <property type="entry name" value="Mannose-6-phosphate receptor binding domain"/>
    <property type="match status" value="1"/>
</dbReference>
<feature type="region of interest" description="Disordered" evidence="12">
    <location>
        <begin position="726"/>
        <end position="749"/>
    </location>
</feature>
<sequence>MITMADLMQLRLLVYVFFSVFYLTYAYLDLDELRSVQYGIDILREPVVKKAQEDYGESGVFLLSKYGQEYQCNIPSHLEQEKKKEEAEKEALEIGVPDLLKSMESAPCLIKTKDWWSYEFCYGKHIRQYHIEDGRITSEIIFLGHYESEFDWNSERKEELEKKRLHRYHTQQYVNGTKCDLTSASRRTEVRFLCEEGSGDYIHRIDEPETCKYVLTVHTTKICHHPYLKPLVAKKALPITCNPLLTVQEYQEYLDQVEAEEAEKKILEEEKKKKEEEKKKEAEEKRIKALEKARRLQEELEEKIKLKQEILESADSKTGQGETVPAATVNKLPDTAEEKEAQTDTKEPTLVDEKETSPDTKELEESADDVNVKMFVQIIDSPADLQKFLKEAMNEIDEFKTVSPVSETTLSTDKPQELGTPGEEKTIEAGTSDSDKKDMKDTDSGDEAGMIEEEEEEEEEKDLKEFSLELQKLKDKYQRHKRKLPKMTSRVKKAMEEQFEDIVKEAEEEMETDGSEISDVESRKKAFSHLASTLSNLIQRLENTEKEISAVDQELEEMAKQTDEQDFSSESGVLPPPTKTPQEQEPGKKGEDAANLKDTKSHTDKSGDNKLRVRVTRLKNGGPQPEGDKSSDSLNSESNAVTDQLQEKLTQGLRDAGVNGGKIQVKIITAGYYDDKDGKVQLMSEEDSEAFKNIIVSIIGGSADAEKEEYKHTHMQDNYNFVWQKDKKKQATASEDDGDDSNTANKIKK</sequence>
<dbReference type="InterPro" id="IPR044865">
    <property type="entry name" value="MRH_dom"/>
</dbReference>
<dbReference type="InterPro" id="IPR045149">
    <property type="entry name" value="OS-9-like"/>
</dbReference>
<feature type="compositionally biased region" description="Basic and acidic residues" evidence="12">
    <location>
        <begin position="585"/>
        <end position="611"/>
    </location>
</feature>
<evidence type="ECO:0000313" key="15">
    <source>
        <dbReference type="EMBL" id="KAL3836882.1"/>
    </source>
</evidence>
<dbReference type="InterPro" id="IPR012913">
    <property type="entry name" value="OS9-like_dom"/>
</dbReference>
<gene>
    <name evidence="15" type="ORF">ACJMK2_022289</name>
</gene>
<evidence type="ECO:0000256" key="13">
    <source>
        <dbReference type="SAM" id="Phobius"/>
    </source>
</evidence>
<comment type="similarity">
    <text evidence="2">Belongs to the OS-9 family.</text>
</comment>
<evidence type="ECO:0000256" key="7">
    <source>
        <dbReference type="ARBA" id="ARBA00023180"/>
    </source>
</evidence>
<dbReference type="Proteomes" id="UP001634394">
    <property type="component" value="Unassembled WGS sequence"/>
</dbReference>
<evidence type="ECO:0000256" key="3">
    <source>
        <dbReference type="ARBA" id="ARBA00022729"/>
    </source>
</evidence>
<feature type="compositionally biased region" description="Polar residues" evidence="12">
    <location>
        <begin position="632"/>
        <end position="649"/>
    </location>
</feature>
<keyword evidence="4" id="KW-0430">Lectin</keyword>
<dbReference type="GO" id="GO:0005788">
    <property type="term" value="C:endoplasmic reticulum lumen"/>
    <property type="evidence" value="ECO:0007669"/>
    <property type="project" value="UniProtKB-SubCell"/>
</dbReference>
<organism evidence="15 16">
    <name type="scientific">Sinanodonta woodiana</name>
    <name type="common">Chinese pond mussel</name>
    <name type="synonym">Anodonta woodiana</name>
    <dbReference type="NCBI Taxonomy" id="1069815"/>
    <lineage>
        <taxon>Eukaryota</taxon>
        <taxon>Metazoa</taxon>
        <taxon>Spiralia</taxon>
        <taxon>Lophotrochozoa</taxon>
        <taxon>Mollusca</taxon>
        <taxon>Bivalvia</taxon>
        <taxon>Autobranchia</taxon>
        <taxon>Heteroconchia</taxon>
        <taxon>Palaeoheterodonta</taxon>
        <taxon>Unionida</taxon>
        <taxon>Unionoidea</taxon>
        <taxon>Unionidae</taxon>
        <taxon>Unioninae</taxon>
        <taxon>Sinanodonta</taxon>
    </lineage>
</organism>
<keyword evidence="11" id="KW-0175">Coiled coil</keyword>
<comment type="function">
    <text evidence="8">Lectin component of the HRD1 complex, which functions in endoplasmic reticulum (ER) quality control and ER-associated degradation (ERAD). Specifically recognizes and binds improperly folded glycoproteins as well as hyperglycosylated proteins, retain them in the ER, and transfers them to the ubiquitination machinery and promote their degradation. Possible targets include TRPV4 as well as hyperglycosylated HSP90B1.</text>
</comment>